<gene>
    <name evidence="2" type="ORF">WN48_09786</name>
</gene>
<accession>A0A310S9N1</accession>
<name>A0A310S9N1_9HYME</name>
<dbReference type="EMBL" id="KQ766904">
    <property type="protein sequence ID" value="OAD53548.1"/>
    <property type="molecule type" value="Genomic_DNA"/>
</dbReference>
<evidence type="ECO:0000256" key="1">
    <source>
        <dbReference type="SAM" id="MobiDB-lite"/>
    </source>
</evidence>
<organism evidence="2 3">
    <name type="scientific">Eufriesea mexicana</name>
    <dbReference type="NCBI Taxonomy" id="516756"/>
    <lineage>
        <taxon>Eukaryota</taxon>
        <taxon>Metazoa</taxon>
        <taxon>Ecdysozoa</taxon>
        <taxon>Arthropoda</taxon>
        <taxon>Hexapoda</taxon>
        <taxon>Insecta</taxon>
        <taxon>Pterygota</taxon>
        <taxon>Neoptera</taxon>
        <taxon>Endopterygota</taxon>
        <taxon>Hymenoptera</taxon>
        <taxon>Apocrita</taxon>
        <taxon>Aculeata</taxon>
        <taxon>Apoidea</taxon>
        <taxon>Anthophila</taxon>
        <taxon>Apidae</taxon>
        <taxon>Eufriesea</taxon>
    </lineage>
</organism>
<dbReference type="AlphaFoldDB" id="A0A310S9N1"/>
<proteinExistence type="predicted"/>
<keyword evidence="3" id="KW-1185">Reference proteome</keyword>
<reference evidence="2 3" key="1">
    <citation type="submission" date="2015-07" db="EMBL/GenBank/DDBJ databases">
        <title>The genome of Eufriesea mexicana.</title>
        <authorList>
            <person name="Pan H."/>
            <person name="Kapheim K."/>
        </authorList>
    </citation>
    <scope>NUCLEOTIDE SEQUENCE [LARGE SCALE GENOMIC DNA]</scope>
    <source>
        <strain evidence="2">0111107269</strain>
        <tissue evidence="2">Whole body</tissue>
    </source>
</reference>
<evidence type="ECO:0000313" key="3">
    <source>
        <dbReference type="Proteomes" id="UP000250275"/>
    </source>
</evidence>
<protein>
    <submittedName>
        <fullName evidence="2">Uncharacterized protein</fullName>
    </submittedName>
</protein>
<feature type="compositionally biased region" description="Polar residues" evidence="1">
    <location>
        <begin position="157"/>
        <end position="173"/>
    </location>
</feature>
<evidence type="ECO:0000313" key="2">
    <source>
        <dbReference type="EMBL" id="OAD53548.1"/>
    </source>
</evidence>
<dbReference type="Proteomes" id="UP000250275">
    <property type="component" value="Unassembled WGS sequence"/>
</dbReference>
<feature type="region of interest" description="Disordered" evidence="1">
    <location>
        <begin position="156"/>
        <end position="196"/>
    </location>
</feature>
<sequence length="196" mass="21977">MIGEYPEVVARYCKRGISPVRCCVDKRKRRGTNMRMSQTSRSRFPFGNPFMLRCVPTHVSQGISFNGKPLLAAALLYICLGRWCTRDQIPNVHKRGRDKTVSIEQTFHFLNPNRIPSRNIKSNGDPVATVGNFHRYPLSSGGRKPFVGFLGRHRQGSRTTVTDGDVQSPSSGVWSGVQPKRLPTPEDEATERAHAL</sequence>